<proteinExistence type="predicted"/>
<evidence type="ECO:0000313" key="1">
    <source>
        <dbReference type="EMBL" id="KAL0448854.1"/>
    </source>
</evidence>
<accession>A0AAW2X4J7</accession>
<sequence>MLATTVTAEKKAEIDKLLDSLENLAAKEEILWKQRSKALWLVAGDRNTSSFHAKANKCRVSKEIKKLTDNNGAEVSDREGIQRIILDYFRAIFKSTRPPDDALENVLGCLEERVTTAMNESLLQPFTSKEVTLALK</sequence>
<comment type="caution">
    <text evidence="1">The sequence shown here is derived from an EMBL/GenBank/DDBJ whole genome shotgun (WGS) entry which is preliminary data.</text>
</comment>
<name>A0AAW2X4J7_9LAMI</name>
<protein>
    <submittedName>
        <fullName evidence="1">Uncharacterized protein</fullName>
    </submittedName>
</protein>
<organism evidence="1">
    <name type="scientific">Sesamum latifolium</name>
    <dbReference type="NCBI Taxonomy" id="2727402"/>
    <lineage>
        <taxon>Eukaryota</taxon>
        <taxon>Viridiplantae</taxon>
        <taxon>Streptophyta</taxon>
        <taxon>Embryophyta</taxon>
        <taxon>Tracheophyta</taxon>
        <taxon>Spermatophyta</taxon>
        <taxon>Magnoliopsida</taxon>
        <taxon>eudicotyledons</taxon>
        <taxon>Gunneridae</taxon>
        <taxon>Pentapetalae</taxon>
        <taxon>asterids</taxon>
        <taxon>lamiids</taxon>
        <taxon>Lamiales</taxon>
        <taxon>Pedaliaceae</taxon>
        <taxon>Sesamum</taxon>
    </lineage>
</organism>
<dbReference type="EMBL" id="JACGWN010000005">
    <property type="protein sequence ID" value="KAL0448854.1"/>
    <property type="molecule type" value="Genomic_DNA"/>
</dbReference>
<gene>
    <name evidence="1" type="ORF">Slati_1441800</name>
</gene>
<dbReference type="AlphaFoldDB" id="A0AAW2X4J7"/>
<reference evidence="1" key="2">
    <citation type="journal article" date="2024" name="Plant">
        <title>Genomic evolution and insights into agronomic trait innovations of Sesamum species.</title>
        <authorList>
            <person name="Miao H."/>
            <person name="Wang L."/>
            <person name="Qu L."/>
            <person name="Liu H."/>
            <person name="Sun Y."/>
            <person name="Le M."/>
            <person name="Wang Q."/>
            <person name="Wei S."/>
            <person name="Zheng Y."/>
            <person name="Lin W."/>
            <person name="Duan Y."/>
            <person name="Cao H."/>
            <person name="Xiong S."/>
            <person name="Wang X."/>
            <person name="Wei L."/>
            <person name="Li C."/>
            <person name="Ma Q."/>
            <person name="Ju M."/>
            <person name="Zhao R."/>
            <person name="Li G."/>
            <person name="Mu C."/>
            <person name="Tian Q."/>
            <person name="Mei H."/>
            <person name="Zhang T."/>
            <person name="Gao T."/>
            <person name="Zhang H."/>
        </authorList>
    </citation>
    <scope>NUCLEOTIDE SEQUENCE</scope>
    <source>
        <strain evidence="1">KEN1</strain>
    </source>
</reference>
<reference evidence="1" key="1">
    <citation type="submission" date="2020-06" db="EMBL/GenBank/DDBJ databases">
        <authorList>
            <person name="Li T."/>
            <person name="Hu X."/>
            <person name="Zhang T."/>
            <person name="Song X."/>
            <person name="Zhang H."/>
            <person name="Dai N."/>
            <person name="Sheng W."/>
            <person name="Hou X."/>
            <person name="Wei L."/>
        </authorList>
    </citation>
    <scope>NUCLEOTIDE SEQUENCE</scope>
    <source>
        <strain evidence="1">KEN1</strain>
        <tissue evidence="1">Leaf</tissue>
    </source>
</reference>